<feature type="coiled-coil region" evidence="10">
    <location>
        <begin position="23"/>
        <end position="50"/>
    </location>
</feature>
<protein>
    <recommendedName>
        <fullName evidence="8">Cell division protein ZipA</fullName>
    </recommendedName>
</protein>
<dbReference type="OrthoDB" id="7054914at2"/>
<evidence type="ECO:0000256" key="3">
    <source>
        <dbReference type="ARBA" id="ARBA00022618"/>
    </source>
</evidence>
<evidence type="ECO:0000256" key="1">
    <source>
        <dbReference type="ARBA" id="ARBA00022475"/>
    </source>
</evidence>
<name>A0A1I3Z924_9GAMM</name>
<keyword evidence="15" id="KW-1185">Reference proteome</keyword>
<evidence type="ECO:0000256" key="2">
    <source>
        <dbReference type="ARBA" id="ARBA00022519"/>
    </source>
</evidence>
<keyword evidence="4 9" id="KW-0812">Transmembrane</keyword>
<accession>A0A1I3Z924</accession>
<feature type="transmembrane region" description="Helical" evidence="12">
    <location>
        <begin position="6"/>
        <end position="23"/>
    </location>
</feature>
<evidence type="ECO:0000256" key="4">
    <source>
        <dbReference type="ARBA" id="ARBA00022692"/>
    </source>
</evidence>
<evidence type="ECO:0000259" key="13">
    <source>
        <dbReference type="SMART" id="SM00771"/>
    </source>
</evidence>
<feature type="domain" description="ZipA C-terminal FtsZ-binding" evidence="13">
    <location>
        <begin position="123"/>
        <end position="252"/>
    </location>
</feature>
<dbReference type="GO" id="GO:0005886">
    <property type="term" value="C:plasma membrane"/>
    <property type="evidence" value="ECO:0007669"/>
    <property type="project" value="UniProtKB-SubCell"/>
</dbReference>
<feature type="compositionally biased region" description="Basic and acidic residues" evidence="11">
    <location>
        <begin position="105"/>
        <end position="115"/>
    </location>
</feature>
<evidence type="ECO:0000256" key="11">
    <source>
        <dbReference type="SAM" id="MobiDB-lite"/>
    </source>
</evidence>
<keyword evidence="3 8" id="KW-0132">Cell division</keyword>
<dbReference type="GO" id="GO:0000917">
    <property type="term" value="P:division septum assembly"/>
    <property type="evidence" value="ECO:0007669"/>
    <property type="project" value="TreeGrafter"/>
</dbReference>
<evidence type="ECO:0000256" key="10">
    <source>
        <dbReference type="SAM" id="Coils"/>
    </source>
</evidence>
<keyword evidence="6 9" id="KW-0472">Membrane</keyword>
<dbReference type="InterPro" id="IPR036765">
    <property type="entry name" value="ZipA_FtsZ-bd_C_sf"/>
</dbReference>
<evidence type="ECO:0000256" key="6">
    <source>
        <dbReference type="ARBA" id="ARBA00023136"/>
    </source>
</evidence>
<dbReference type="AlphaFoldDB" id="A0A1I3Z924"/>
<evidence type="ECO:0000256" key="7">
    <source>
        <dbReference type="ARBA" id="ARBA00023306"/>
    </source>
</evidence>
<comment type="similarity">
    <text evidence="8">Belongs to the ZipA family.</text>
</comment>
<evidence type="ECO:0000256" key="12">
    <source>
        <dbReference type="SAM" id="Phobius"/>
    </source>
</evidence>
<evidence type="ECO:0000256" key="8">
    <source>
        <dbReference type="RuleBase" id="RU003612"/>
    </source>
</evidence>
<dbReference type="PANTHER" id="PTHR38685">
    <property type="entry name" value="CELL DIVISION PROTEIN ZIPA"/>
    <property type="match status" value="1"/>
</dbReference>
<dbReference type="GO" id="GO:0032153">
    <property type="term" value="C:cell division site"/>
    <property type="evidence" value="ECO:0007669"/>
    <property type="project" value="TreeGrafter"/>
</dbReference>
<keyword evidence="7 8" id="KW-0131">Cell cycle</keyword>
<keyword evidence="10" id="KW-0175">Coiled coil</keyword>
<gene>
    <name evidence="14" type="ORF">SAMN04488079_11034</name>
</gene>
<dbReference type="EMBL" id="FOSH01000010">
    <property type="protein sequence ID" value="SFK40552.1"/>
    <property type="molecule type" value="Genomic_DNA"/>
</dbReference>
<evidence type="ECO:0000256" key="5">
    <source>
        <dbReference type="ARBA" id="ARBA00022989"/>
    </source>
</evidence>
<comment type="function">
    <text evidence="8">Essential cell division protein that stabilizes the FtsZ protofilaments by cross-linking them and that serves as a cytoplasmic membrane anchor for the Z ring. Also required for the recruitment to the septal ring of downstream cell division proteins.</text>
</comment>
<dbReference type="SUPFAM" id="SSF64383">
    <property type="entry name" value="Cell-division protein ZipA, C-terminal domain"/>
    <property type="match status" value="1"/>
</dbReference>
<dbReference type="InterPro" id="IPR007449">
    <property type="entry name" value="ZipA_FtsZ-bd_C"/>
</dbReference>
<reference evidence="15" key="1">
    <citation type="submission" date="2016-10" db="EMBL/GenBank/DDBJ databases">
        <authorList>
            <person name="Varghese N."/>
            <person name="Submissions S."/>
        </authorList>
    </citation>
    <scope>NUCLEOTIDE SEQUENCE [LARGE SCALE GENOMIC DNA]</scope>
    <source>
        <strain evidence="15">DSM 11578</strain>
    </source>
</reference>
<keyword evidence="1 9" id="KW-1003">Cell membrane</keyword>
<keyword evidence="2 9" id="KW-0997">Cell inner membrane</keyword>
<dbReference type="Gene3D" id="3.30.1400.10">
    <property type="entry name" value="ZipA, C-terminal FtsZ-binding domain"/>
    <property type="match status" value="1"/>
</dbReference>
<evidence type="ECO:0000313" key="14">
    <source>
        <dbReference type="EMBL" id="SFK40552.1"/>
    </source>
</evidence>
<comment type="subcellular location">
    <subcellularLocation>
        <location evidence="9">Cell inner membrane</location>
        <topology evidence="9">Single-pass type I membrane protein</topology>
    </subcellularLocation>
</comment>
<evidence type="ECO:0000313" key="15">
    <source>
        <dbReference type="Proteomes" id="UP000198924"/>
    </source>
</evidence>
<sequence>MSEIIILIIVIVIAFVAASWYANHKSQQRAKEFERELDLHNAEDEEFNERFDALFEQELQEQTPRSTSSFSETESSEVDIDLFDEPSSQIEDDHVDLTPPVQTQEQEKPTKKAKPELAPAQDWDMVIAFTIMADSGTMFSGKAVKSALETQDLHFGDMQIYHRFTQGSRKQSLFSVANIIDPGTLLPDKFVSMSTPGLLIFARLPAPINGLALFDDLLDTAKNMTQSLDGVLCDETRQPVSDEAIESMRTKIFEYQKSVQAESDHLSNDYFN</sequence>
<feature type="region of interest" description="Disordered" evidence="11">
    <location>
        <begin position="89"/>
        <end position="116"/>
    </location>
</feature>
<keyword evidence="5 12" id="KW-1133">Transmembrane helix</keyword>
<dbReference type="RefSeq" id="WP_091713969.1">
    <property type="nucleotide sequence ID" value="NZ_FOSH01000010.1"/>
</dbReference>
<dbReference type="Pfam" id="PF04354">
    <property type="entry name" value="ZipA_C"/>
    <property type="match status" value="1"/>
</dbReference>
<dbReference type="SMART" id="SM00771">
    <property type="entry name" value="ZipA_C"/>
    <property type="match status" value="1"/>
</dbReference>
<dbReference type="STRING" id="45496.SAMN04488079_11034"/>
<dbReference type="Proteomes" id="UP000198924">
    <property type="component" value="Unassembled WGS sequence"/>
</dbReference>
<dbReference type="InterPro" id="IPR011919">
    <property type="entry name" value="Cell_div_ZipA"/>
</dbReference>
<evidence type="ECO:0000256" key="9">
    <source>
        <dbReference type="RuleBase" id="RU003613"/>
    </source>
</evidence>
<organism evidence="14 15">
    <name type="scientific">Methylophaga sulfidovorans</name>
    <dbReference type="NCBI Taxonomy" id="45496"/>
    <lineage>
        <taxon>Bacteria</taxon>
        <taxon>Pseudomonadati</taxon>
        <taxon>Pseudomonadota</taxon>
        <taxon>Gammaproteobacteria</taxon>
        <taxon>Thiotrichales</taxon>
        <taxon>Piscirickettsiaceae</taxon>
        <taxon>Methylophaga</taxon>
    </lineage>
</organism>
<dbReference type="PANTHER" id="PTHR38685:SF1">
    <property type="entry name" value="CELL DIVISION PROTEIN ZIPA"/>
    <property type="match status" value="1"/>
</dbReference>
<proteinExistence type="inferred from homology"/>